<name>A0A017T4L8_9BACT</name>
<proteinExistence type="predicted"/>
<feature type="compositionally biased region" description="Basic and acidic residues" evidence="2">
    <location>
        <begin position="1"/>
        <end position="22"/>
    </location>
</feature>
<dbReference type="PANTHER" id="PTHR31005:SF8">
    <property type="entry name" value="DUF4139 DOMAIN-CONTAINING PROTEIN"/>
    <property type="match status" value="1"/>
</dbReference>
<dbReference type="Pfam" id="PF13598">
    <property type="entry name" value="DUF4139"/>
    <property type="match status" value="1"/>
</dbReference>
<feature type="coiled-coil region" evidence="1">
    <location>
        <begin position="168"/>
        <end position="209"/>
    </location>
</feature>
<dbReference type="PANTHER" id="PTHR31005">
    <property type="entry name" value="DUF4139 DOMAIN-CONTAINING PROTEIN"/>
    <property type="match status" value="1"/>
</dbReference>
<accession>A0A017T4L8</accession>
<keyword evidence="1" id="KW-0175">Coiled coil</keyword>
<evidence type="ECO:0000259" key="4">
    <source>
        <dbReference type="Pfam" id="PF13600"/>
    </source>
</evidence>
<protein>
    <submittedName>
        <fullName evidence="5">Aspartate ammonia-lyase</fullName>
    </submittedName>
</protein>
<keyword evidence="5" id="KW-0456">Lyase</keyword>
<evidence type="ECO:0000256" key="2">
    <source>
        <dbReference type="SAM" id="MobiDB-lite"/>
    </source>
</evidence>
<evidence type="ECO:0000313" key="6">
    <source>
        <dbReference type="Proteomes" id="UP000019678"/>
    </source>
</evidence>
<keyword evidence="6" id="KW-1185">Reference proteome</keyword>
<dbReference type="NCBIfam" id="TIGR02231">
    <property type="entry name" value="mucoidy inhibitor MuiA family protein"/>
    <property type="match status" value="1"/>
</dbReference>
<dbReference type="EMBL" id="ASRX01000037">
    <property type="protein sequence ID" value="EYF04203.1"/>
    <property type="molecule type" value="Genomic_DNA"/>
</dbReference>
<feature type="domain" description="DUF4139" evidence="3">
    <location>
        <begin position="231"/>
        <end position="537"/>
    </location>
</feature>
<dbReference type="eggNOG" id="COG5316">
    <property type="taxonomic scope" value="Bacteria"/>
</dbReference>
<sequence length="545" mass="58962">MSTVEQVKEAVEGRDANAEGRGGEAPVQAPLPSRARDVTLFEDRAEVVRVARAAVRAGTQRVVVGGVSVFVDDRMVEARAAGPCRVTAARVRRVLHGDRVLGREEIEALEREALAASERVRAADLALDRATRLESQAAQLQQQWAQDISRVPRGLREAEALERWRVALAKLDASAAEARAAAALARAERARAEEEGQRAAARLAEGRRERPRVEAVIEVDLDVSADGEVSLELTYRVACALWRPEHLARLGEGGVVELTTWATAWQATGERWEDVKAQFSTARPARVATPPRLSDDVLSLRRKTPEERGRVVVEAREQTIAVAGLDRGTRAVEEMPGVDDGGEPLVLEAAHPITLPSNGQPTRVEVVRRTLSAEVELVLFPEAHPGAHVRATLTNAAIEGEAARGPLLAGPVRAARGQSLVGRGKLGFVGAGEPFELGFGTDDAIRVRRTVDEERDSALLGGVKIRRKVKVYLSNLSDTSRKLVVTERIPVSEVAEVEITLTDATGWTVDKDGFVRGRFDLGGREAKTVAFSYEIKASSGAVLPF</sequence>
<dbReference type="InterPro" id="IPR011935">
    <property type="entry name" value="CHP02231"/>
</dbReference>
<dbReference type="Pfam" id="PF13600">
    <property type="entry name" value="DUF4140"/>
    <property type="match status" value="1"/>
</dbReference>
<dbReference type="AlphaFoldDB" id="A0A017T4L8"/>
<evidence type="ECO:0000256" key="1">
    <source>
        <dbReference type="SAM" id="Coils"/>
    </source>
</evidence>
<evidence type="ECO:0000313" key="5">
    <source>
        <dbReference type="EMBL" id="EYF04203.1"/>
    </source>
</evidence>
<reference evidence="5 6" key="1">
    <citation type="submission" date="2013-05" db="EMBL/GenBank/DDBJ databases">
        <title>Genome assembly of Chondromyces apiculatus DSM 436.</title>
        <authorList>
            <person name="Sharma G."/>
            <person name="Khatri I."/>
            <person name="Kaur C."/>
            <person name="Mayilraj S."/>
            <person name="Subramanian S."/>
        </authorList>
    </citation>
    <scope>NUCLEOTIDE SEQUENCE [LARGE SCALE GENOMIC DNA]</scope>
    <source>
        <strain evidence="5 6">DSM 436</strain>
    </source>
</reference>
<dbReference type="InterPro" id="IPR037291">
    <property type="entry name" value="DUF4139"/>
</dbReference>
<dbReference type="RefSeq" id="WP_044244525.1">
    <property type="nucleotide sequence ID" value="NZ_ASRX01000037.1"/>
</dbReference>
<gene>
    <name evidence="5" type="ORF">CAP_4680</name>
</gene>
<dbReference type="STRING" id="1192034.CAP_4680"/>
<dbReference type="GO" id="GO:0016829">
    <property type="term" value="F:lyase activity"/>
    <property type="evidence" value="ECO:0007669"/>
    <property type="project" value="UniProtKB-KW"/>
</dbReference>
<feature type="region of interest" description="Disordered" evidence="2">
    <location>
        <begin position="1"/>
        <end position="29"/>
    </location>
</feature>
<dbReference type="Proteomes" id="UP000019678">
    <property type="component" value="Unassembled WGS sequence"/>
</dbReference>
<evidence type="ECO:0000259" key="3">
    <source>
        <dbReference type="Pfam" id="PF13598"/>
    </source>
</evidence>
<comment type="caution">
    <text evidence="5">The sequence shown here is derived from an EMBL/GenBank/DDBJ whole genome shotgun (WGS) entry which is preliminary data.</text>
</comment>
<feature type="domain" description="DUF4140" evidence="4">
    <location>
        <begin position="38"/>
        <end position="129"/>
    </location>
</feature>
<dbReference type="OrthoDB" id="9777444at2"/>
<organism evidence="5 6">
    <name type="scientific">Chondromyces apiculatus DSM 436</name>
    <dbReference type="NCBI Taxonomy" id="1192034"/>
    <lineage>
        <taxon>Bacteria</taxon>
        <taxon>Pseudomonadati</taxon>
        <taxon>Myxococcota</taxon>
        <taxon>Polyangia</taxon>
        <taxon>Polyangiales</taxon>
        <taxon>Polyangiaceae</taxon>
        <taxon>Chondromyces</taxon>
    </lineage>
</organism>
<dbReference type="InterPro" id="IPR025554">
    <property type="entry name" value="DUF4140"/>
</dbReference>
<feature type="coiled-coil region" evidence="1">
    <location>
        <begin position="106"/>
        <end position="143"/>
    </location>
</feature>